<evidence type="ECO:0000313" key="1">
    <source>
        <dbReference type="EMBL" id="BBY95906.1"/>
    </source>
</evidence>
<proteinExistence type="predicted"/>
<organism evidence="1 2">
    <name type="scientific">Mycobacterium gallinarum</name>
    <dbReference type="NCBI Taxonomy" id="39689"/>
    <lineage>
        <taxon>Bacteria</taxon>
        <taxon>Bacillati</taxon>
        <taxon>Actinomycetota</taxon>
        <taxon>Actinomycetes</taxon>
        <taxon>Mycobacteriales</taxon>
        <taxon>Mycobacteriaceae</taxon>
        <taxon>Mycobacterium</taxon>
    </lineage>
</organism>
<protein>
    <submittedName>
        <fullName evidence="1">Uncharacterized protein</fullName>
    </submittedName>
</protein>
<dbReference type="EMBL" id="AP022601">
    <property type="protein sequence ID" value="BBY95906.1"/>
    <property type="molecule type" value="Genomic_DNA"/>
</dbReference>
<accession>A0A9W4FI94</accession>
<reference evidence="1 2" key="1">
    <citation type="journal article" date="2019" name="Emerg. Microbes Infect.">
        <title>Comprehensive subspecies identification of 175 nontuberculous mycobacteria species based on 7547 genomic profiles.</title>
        <authorList>
            <person name="Matsumoto Y."/>
            <person name="Kinjo T."/>
            <person name="Motooka D."/>
            <person name="Nabeya D."/>
            <person name="Jung N."/>
            <person name="Uechi K."/>
            <person name="Horii T."/>
            <person name="Iida T."/>
            <person name="Fujita J."/>
            <person name="Nakamura S."/>
        </authorList>
    </citation>
    <scope>NUCLEOTIDE SEQUENCE [LARGE SCALE GENOMIC DNA]</scope>
    <source>
        <strain evidence="1 2">JCM 6399</strain>
    </source>
</reference>
<sequence>MPEYEKPEEVPEKHRLLAKAADIATTVVNESATAMTAESKRIDAGNYDLSDMVATITKVVNAGLAGATSLARIPLEEKWPERHLVMGDYISTVLRGMVTQAGVVAQDAAQDIENKQFATKEWLQSMTRLIDIAVAGGMDIAETLGAGPAQFQPQPIATPFYTVDPGDEPRELSWKTRPTRDGAKDYIDDTKLQFEPKILLPGAIQFRVLVVAGDLLSGVYKGEVKIGTEGKTTPTQIDTIPIQIEL</sequence>
<name>A0A9W4FI94_9MYCO</name>
<dbReference type="RefSeq" id="WP_163735638.1">
    <property type="nucleotide sequence ID" value="NZ_AP022601.1"/>
</dbReference>
<gene>
    <name evidence="1" type="ORF">MGALJ_55750</name>
</gene>
<evidence type="ECO:0000313" key="2">
    <source>
        <dbReference type="Proteomes" id="UP000465785"/>
    </source>
</evidence>
<dbReference type="Proteomes" id="UP000465785">
    <property type="component" value="Chromosome"/>
</dbReference>
<keyword evidence="2" id="KW-1185">Reference proteome</keyword>
<dbReference type="KEGG" id="mgau:MGALJ_55750"/>
<dbReference type="AlphaFoldDB" id="A0A9W4FI94"/>